<reference evidence="4 5" key="1">
    <citation type="journal article" date="2016" name="Nat. Commun.">
        <title>Thousands of microbial genomes shed light on interconnected biogeochemical processes in an aquifer system.</title>
        <authorList>
            <person name="Anantharaman K."/>
            <person name="Brown C.T."/>
            <person name="Hug L.A."/>
            <person name="Sharon I."/>
            <person name="Castelle C.J."/>
            <person name="Probst A.J."/>
            <person name="Thomas B.C."/>
            <person name="Singh A."/>
            <person name="Wilkins M.J."/>
            <person name="Karaoz U."/>
            <person name="Brodie E.L."/>
            <person name="Williams K.H."/>
            <person name="Hubbard S.S."/>
            <person name="Banfield J.F."/>
        </authorList>
    </citation>
    <scope>NUCLEOTIDE SEQUENCE [LARGE SCALE GENOMIC DNA]</scope>
</reference>
<dbReference type="GO" id="GO:0000271">
    <property type="term" value="P:polysaccharide biosynthetic process"/>
    <property type="evidence" value="ECO:0007669"/>
    <property type="project" value="TreeGrafter"/>
</dbReference>
<dbReference type="GO" id="GO:0008483">
    <property type="term" value="F:transaminase activity"/>
    <property type="evidence" value="ECO:0007669"/>
    <property type="project" value="UniProtKB-KW"/>
</dbReference>
<feature type="modified residue" description="N6-(pyridoxal phosphate)lysine" evidence="2">
    <location>
        <position position="187"/>
    </location>
</feature>
<dbReference type="PANTHER" id="PTHR30244">
    <property type="entry name" value="TRANSAMINASE"/>
    <property type="match status" value="1"/>
</dbReference>
<organism evidence="4 5">
    <name type="scientific">Candidatus Roizmanbacteria bacterium RIFCSPHIGHO2_01_FULL_39_12c</name>
    <dbReference type="NCBI Taxonomy" id="1802031"/>
    <lineage>
        <taxon>Bacteria</taxon>
        <taxon>Candidatus Roizmaniibacteriota</taxon>
    </lineage>
</organism>
<gene>
    <name evidence="4" type="ORF">A2774_00790</name>
</gene>
<comment type="caution">
    <text evidence="4">The sequence shown here is derived from an EMBL/GenBank/DDBJ whole genome shotgun (WGS) entry which is preliminary data.</text>
</comment>
<dbReference type="InterPro" id="IPR000653">
    <property type="entry name" value="DegT/StrS_aminotransferase"/>
</dbReference>
<dbReference type="Gene3D" id="3.90.1150.10">
    <property type="entry name" value="Aspartate Aminotransferase, domain 1"/>
    <property type="match status" value="1"/>
</dbReference>
<accession>A0A1F7GF64</accession>
<evidence type="ECO:0000313" key="5">
    <source>
        <dbReference type="Proteomes" id="UP000177208"/>
    </source>
</evidence>
<evidence type="ECO:0000313" key="4">
    <source>
        <dbReference type="EMBL" id="OGK17541.1"/>
    </source>
</evidence>
<evidence type="ECO:0000256" key="2">
    <source>
        <dbReference type="PIRSR" id="PIRSR000390-2"/>
    </source>
</evidence>
<dbReference type="PANTHER" id="PTHR30244:SF34">
    <property type="entry name" value="DTDP-4-AMINO-4,6-DIDEOXYGALACTOSE TRANSAMINASE"/>
    <property type="match status" value="1"/>
</dbReference>
<dbReference type="Pfam" id="PF01041">
    <property type="entry name" value="DegT_DnrJ_EryC1"/>
    <property type="match status" value="1"/>
</dbReference>
<dbReference type="SUPFAM" id="SSF53383">
    <property type="entry name" value="PLP-dependent transferases"/>
    <property type="match status" value="1"/>
</dbReference>
<sequence length="371" mass="41482">MKPYPKKISFAGPSITQKEVNYAIDGVKNGFYENYFYHTKKLENTFCKYLGVKYAIATHCCTLALHLACATLGLKKGDEVVCTDFSWIATAYAIVYTGAKPVFVDIDPDTWCIDPKAILKAITAKTKAIMLVHSFGQPAEMDKIMKIAQKHNLKVIEDAAPAFGSKYKGKNVGTFGDIACFSFQGAKIAASGEGGIMVTNNKKLYEKALLLSSMGRTDSQAVFWSDMIGYQYTIANLTAALALAQVERIDQLVAKKRQIFSWYYDRLKNIPGLKIITEQQNSFSNYTYPSILLQKKFGLSRDSILKILKEHNIHARPGFPRMSRFPVFAKPRFKNPEAEKVEKYGISLPAAANLNKRDVDFVCAILTELLK</sequence>
<evidence type="ECO:0000256" key="1">
    <source>
        <dbReference type="PIRSR" id="PIRSR000390-1"/>
    </source>
</evidence>
<keyword evidence="4" id="KW-0808">Transferase</keyword>
<dbReference type="EMBL" id="MFZG01000005">
    <property type="protein sequence ID" value="OGK17541.1"/>
    <property type="molecule type" value="Genomic_DNA"/>
</dbReference>
<name>A0A1F7GF64_9BACT</name>
<feature type="active site" description="Proton acceptor" evidence="1">
    <location>
        <position position="187"/>
    </location>
</feature>
<dbReference type="Proteomes" id="UP000177208">
    <property type="component" value="Unassembled WGS sequence"/>
</dbReference>
<dbReference type="Gene3D" id="3.40.640.10">
    <property type="entry name" value="Type I PLP-dependent aspartate aminotransferase-like (Major domain)"/>
    <property type="match status" value="1"/>
</dbReference>
<dbReference type="PIRSF" id="PIRSF000390">
    <property type="entry name" value="PLP_StrS"/>
    <property type="match status" value="1"/>
</dbReference>
<dbReference type="CDD" id="cd00616">
    <property type="entry name" value="AHBA_syn"/>
    <property type="match status" value="1"/>
</dbReference>
<evidence type="ECO:0000256" key="3">
    <source>
        <dbReference type="RuleBase" id="RU004508"/>
    </source>
</evidence>
<protein>
    <submittedName>
        <fullName evidence="4">Aminotransferase</fullName>
    </submittedName>
</protein>
<keyword evidence="4" id="KW-0032">Aminotransferase</keyword>
<comment type="similarity">
    <text evidence="3">Belongs to the DegT/DnrJ/EryC1 family.</text>
</comment>
<dbReference type="InterPro" id="IPR015421">
    <property type="entry name" value="PyrdxlP-dep_Trfase_major"/>
</dbReference>
<dbReference type="GO" id="GO:0030170">
    <property type="term" value="F:pyridoxal phosphate binding"/>
    <property type="evidence" value="ECO:0007669"/>
    <property type="project" value="TreeGrafter"/>
</dbReference>
<dbReference type="AlphaFoldDB" id="A0A1F7GF64"/>
<dbReference type="InterPro" id="IPR015424">
    <property type="entry name" value="PyrdxlP-dep_Trfase"/>
</dbReference>
<keyword evidence="2 3" id="KW-0663">Pyridoxal phosphate</keyword>
<proteinExistence type="inferred from homology"/>
<dbReference type="InterPro" id="IPR015422">
    <property type="entry name" value="PyrdxlP-dep_Trfase_small"/>
</dbReference>